<accession>A0A316TY93</accession>
<feature type="transmembrane region" description="Helical" evidence="2">
    <location>
        <begin position="212"/>
        <end position="233"/>
    </location>
</feature>
<dbReference type="RefSeq" id="XP_025345200.1">
    <property type="nucleotide sequence ID" value="XM_025494570.1"/>
</dbReference>
<proteinExistence type="predicted"/>
<dbReference type="InterPro" id="IPR036259">
    <property type="entry name" value="MFS_trans_sf"/>
</dbReference>
<dbReference type="AlphaFoldDB" id="A0A316TY93"/>
<organism evidence="3 4">
    <name type="scientific">Pseudomicrostroma glucosiphilum</name>
    <dbReference type="NCBI Taxonomy" id="1684307"/>
    <lineage>
        <taxon>Eukaryota</taxon>
        <taxon>Fungi</taxon>
        <taxon>Dikarya</taxon>
        <taxon>Basidiomycota</taxon>
        <taxon>Ustilaginomycotina</taxon>
        <taxon>Exobasidiomycetes</taxon>
        <taxon>Microstromatales</taxon>
        <taxon>Microstromatales incertae sedis</taxon>
        <taxon>Pseudomicrostroma</taxon>
    </lineage>
</organism>
<keyword evidence="2" id="KW-1133">Transmembrane helix</keyword>
<gene>
    <name evidence="3" type="ORF">BCV69DRAFT_301499</name>
</gene>
<dbReference type="EMBL" id="KZ819338">
    <property type="protein sequence ID" value="PWN18040.1"/>
    <property type="molecule type" value="Genomic_DNA"/>
</dbReference>
<keyword evidence="2" id="KW-0812">Transmembrane</keyword>
<reference evidence="3 4" key="1">
    <citation type="journal article" date="2018" name="Mol. Biol. Evol.">
        <title>Broad Genomic Sampling Reveals a Smut Pathogenic Ancestry of the Fungal Clade Ustilaginomycotina.</title>
        <authorList>
            <person name="Kijpornyongpan T."/>
            <person name="Mondo S.J."/>
            <person name="Barry K."/>
            <person name="Sandor L."/>
            <person name="Lee J."/>
            <person name="Lipzen A."/>
            <person name="Pangilinan J."/>
            <person name="LaButti K."/>
            <person name="Hainaut M."/>
            <person name="Henrissat B."/>
            <person name="Grigoriev I.V."/>
            <person name="Spatafora J.W."/>
            <person name="Aime M.C."/>
        </authorList>
    </citation>
    <scope>NUCLEOTIDE SEQUENCE [LARGE SCALE GENOMIC DNA]</scope>
    <source>
        <strain evidence="3 4">MCA 4718</strain>
    </source>
</reference>
<dbReference type="InterPro" id="IPR010699">
    <property type="entry name" value="DUF1275"/>
</dbReference>
<dbReference type="PANTHER" id="PTHR37488:SF2">
    <property type="entry name" value="DUF1275 DOMAIN-CONTAINING PROTEIN"/>
    <property type="match status" value="1"/>
</dbReference>
<feature type="transmembrane region" description="Helical" evidence="2">
    <location>
        <begin position="151"/>
        <end position="171"/>
    </location>
</feature>
<dbReference type="OrthoDB" id="5288586at2759"/>
<feature type="transmembrane region" description="Helical" evidence="2">
    <location>
        <begin position="305"/>
        <end position="327"/>
    </location>
</feature>
<evidence type="ECO:0000313" key="4">
    <source>
        <dbReference type="Proteomes" id="UP000245942"/>
    </source>
</evidence>
<feature type="transmembrane region" description="Helical" evidence="2">
    <location>
        <begin position="117"/>
        <end position="139"/>
    </location>
</feature>
<dbReference type="GeneID" id="37016304"/>
<dbReference type="SUPFAM" id="SSF103473">
    <property type="entry name" value="MFS general substrate transporter"/>
    <property type="match status" value="1"/>
</dbReference>
<protein>
    <recommendedName>
        <fullName evidence="5">DUF1275 domain protein</fullName>
    </recommendedName>
</protein>
<keyword evidence="2" id="KW-0472">Membrane</keyword>
<dbReference type="Proteomes" id="UP000245942">
    <property type="component" value="Unassembled WGS sequence"/>
</dbReference>
<evidence type="ECO:0000256" key="1">
    <source>
        <dbReference type="SAM" id="MobiDB-lite"/>
    </source>
</evidence>
<dbReference type="PANTHER" id="PTHR37488">
    <property type="entry name" value="DUF1275 DOMAIN-CONTAINING PROTEIN"/>
    <property type="match status" value="1"/>
</dbReference>
<feature type="region of interest" description="Disordered" evidence="1">
    <location>
        <begin position="1"/>
        <end position="27"/>
    </location>
</feature>
<keyword evidence="4" id="KW-1185">Reference proteome</keyword>
<feature type="transmembrane region" description="Helical" evidence="2">
    <location>
        <begin position="183"/>
        <end position="200"/>
    </location>
</feature>
<feature type="transmembrane region" description="Helical" evidence="2">
    <location>
        <begin position="263"/>
        <end position="285"/>
    </location>
</feature>
<sequence>MPRDERTPLLGGNGSHEPPSSRSKRTLTSRLDEHLDPSSCALPLALQCFVSGLVDCISFTSSKTWVAFMTGGLTQLAISGMAWFRFVVRDWLTEPSPGSWEQDQKSAKHRDEASNRIVLSVTTVVFFSLGGYLASHIKAPFTVQSSTRGRYVLLSFLQSLATTIVILLLVFSNTRLSLEKDPILLGLLSLAMGSQAIQALSLGSKAYSTTVVFTSTLAQLVGAAVFPAFLFPVSLTSPHHSRIASSEDEKARRTSISQSRHQCLSIVLLMAGAAVGSILIELQSATLPTGEGGSDNTEGGSSNSLQFWPLVVLALVQAITGLCWWFAAAQKREEEEEED</sequence>
<dbReference type="Pfam" id="PF06912">
    <property type="entry name" value="DUF1275"/>
    <property type="match status" value="1"/>
</dbReference>
<name>A0A316TY93_9BASI</name>
<evidence type="ECO:0008006" key="5">
    <source>
        <dbReference type="Google" id="ProtNLM"/>
    </source>
</evidence>
<evidence type="ECO:0000256" key="2">
    <source>
        <dbReference type="SAM" id="Phobius"/>
    </source>
</evidence>
<evidence type="ECO:0000313" key="3">
    <source>
        <dbReference type="EMBL" id="PWN18040.1"/>
    </source>
</evidence>